<dbReference type="RefSeq" id="WP_182326311.1">
    <property type="nucleotide sequence ID" value="NZ_CP058554.1"/>
</dbReference>
<feature type="domain" description="FAD dependent oxidoreductase" evidence="2">
    <location>
        <begin position="36"/>
        <end position="388"/>
    </location>
</feature>
<dbReference type="InterPro" id="IPR036188">
    <property type="entry name" value="FAD/NAD-bd_sf"/>
</dbReference>
<protein>
    <submittedName>
        <fullName evidence="3">FAD-binding oxidoreductase</fullName>
    </submittedName>
</protein>
<evidence type="ECO:0000313" key="4">
    <source>
        <dbReference type="Proteomes" id="UP000515240"/>
    </source>
</evidence>
<name>A0A7G5ED07_9BURK</name>
<keyword evidence="4" id="KW-1185">Reference proteome</keyword>
<dbReference type="Gene3D" id="3.30.9.10">
    <property type="entry name" value="D-Amino Acid Oxidase, subunit A, domain 2"/>
    <property type="match status" value="1"/>
</dbReference>
<organism evidence="3 4">
    <name type="scientific">Comamonas piscis</name>
    <dbReference type="NCBI Taxonomy" id="1562974"/>
    <lineage>
        <taxon>Bacteria</taxon>
        <taxon>Pseudomonadati</taxon>
        <taxon>Pseudomonadota</taxon>
        <taxon>Betaproteobacteria</taxon>
        <taxon>Burkholderiales</taxon>
        <taxon>Comamonadaceae</taxon>
        <taxon>Comamonas</taxon>
    </lineage>
</organism>
<dbReference type="KEGG" id="cpis:HS961_02995"/>
<dbReference type="AlphaFoldDB" id="A0A7G5ED07"/>
<dbReference type="SUPFAM" id="SSF51905">
    <property type="entry name" value="FAD/NAD(P)-binding domain"/>
    <property type="match status" value="1"/>
</dbReference>
<keyword evidence="1" id="KW-0560">Oxidoreductase</keyword>
<dbReference type="PANTHER" id="PTHR13847">
    <property type="entry name" value="SARCOSINE DEHYDROGENASE-RELATED"/>
    <property type="match status" value="1"/>
</dbReference>
<dbReference type="InterPro" id="IPR006076">
    <property type="entry name" value="FAD-dep_OxRdtase"/>
</dbReference>
<dbReference type="Proteomes" id="UP000515240">
    <property type="component" value="Chromosome"/>
</dbReference>
<dbReference type="PANTHER" id="PTHR13847:SF281">
    <property type="entry name" value="FAD DEPENDENT OXIDOREDUCTASE DOMAIN-CONTAINING PROTEIN"/>
    <property type="match status" value="1"/>
</dbReference>
<dbReference type="Gene3D" id="3.50.50.60">
    <property type="entry name" value="FAD/NAD(P)-binding domain"/>
    <property type="match status" value="1"/>
</dbReference>
<dbReference type="GO" id="GO:0016491">
    <property type="term" value="F:oxidoreductase activity"/>
    <property type="evidence" value="ECO:0007669"/>
    <property type="project" value="UniProtKB-KW"/>
</dbReference>
<dbReference type="EMBL" id="CP058554">
    <property type="protein sequence ID" value="QMV71882.1"/>
    <property type="molecule type" value="Genomic_DNA"/>
</dbReference>
<reference evidence="3 4" key="1">
    <citation type="journal article" date="2020" name="G3 (Bethesda)">
        <title>CeMbio - The Caenorhabditis elegans Microbiome Resource.</title>
        <authorList>
            <person name="Dirksen P."/>
            <person name="Assie A."/>
            <person name="Zimmermann J."/>
            <person name="Zhang F."/>
            <person name="Tietje A.M."/>
            <person name="Marsh S.A."/>
            <person name="Felix M.A."/>
            <person name="Shapira M."/>
            <person name="Kaleta C."/>
            <person name="Schulenburg H."/>
            <person name="Samuel B."/>
        </authorList>
    </citation>
    <scope>NUCLEOTIDE SEQUENCE [LARGE SCALE GENOMIC DNA]</scope>
    <source>
        <strain evidence="3 4">BIGb0172</strain>
    </source>
</reference>
<evidence type="ECO:0000256" key="1">
    <source>
        <dbReference type="ARBA" id="ARBA00023002"/>
    </source>
</evidence>
<dbReference type="GO" id="GO:0005737">
    <property type="term" value="C:cytoplasm"/>
    <property type="evidence" value="ECO:0007669"/>
    <property type="project" value="TreeGrafter"/>
</dbReference>
<evidence type="ECO:0000259" key="2">
    <source>
        <dbReference type="Pfam" id="PF01266"/>
    </source>
</evidence>
<gene>
    <name evidence="3" type="ORF">HS961_02995</name>
</gene>
<accession>A0A7G5ED07</accession>
<sequence>MSKPPTFPSYQAGSGWNALLPKRQAHTQAPSERHFDAIVIGAGVTGLAAARRIAELEPQARVLLVDASTVGDGSSGRNSGFLINLPHNTGMSGHGSPIEVARKQIALYNTGLAWLKSLIDQHQIDCGWNPVGKYHAAATPDGAARLKSTLQQYQQWGVAYTELGREALQQRLGTTHYHYGYHSDNNVFVQPAALVRGLADSLPANVQLWEGEPVLSLQEGKPHTVRTASAELTAPRIVIANNGFASKLGFARDRVFTIYTYAGLTEQLDEEELQKLGAEPEWGVIPANRLGTTLRKVAGGRFMVRSSYSYNSEEPLANVRKALQACYQMRYPQMRSHALPLLWGGVTALTRNGALYFGQVGDGLYISIGCNGAGMLKGSMFGKLLGEMACGQQSPQLADALGFERPSWLPPEPLRRMAIVSTIQYQKYRAGIER</sequence>
<evidence type="ECO:0000313" key="3">
    <source>
        <dbReference type="EMBL" id="QMV71882.1"/>
    </source>
</evidence>
<proteinExistence type="predicted"/>
<dbReference type="Pfam" id="PF01266">
    <property type="entry name" value="DAO"/>
    <property type="match status" value="1"/>
</dbReference>